<protein>
    <submittedName>
        <fullName evidence="1">Uncharacterized protein</fullName>
    </submittedName>
</protein>
<organism evidence="1 2">
    <name type="scientific">Cirrhinus molitorella</name>
    <name type="common">mud carp</name>
    <dbReference type="NCBI Taxonomy" id="172907"/>
    <lineage>
        <taxon>Eukaryota</taxon>
        <taxon>Metazoa</taxon>
        <taxon>Chordata</taxon>
        <taxon>Craniata</taxon>
        <taxon>Vertebrata</taxon>
        <taxon>Euteleostomi</taxon>
        <taxon>Actinopterygii</taxon>
        <taxon>Neopterygii</taxon>
        <taxon>Teleostei</taxon>
        <taxon>Ostariophysi</taxon>
        <taxon>Cypriniformes</taxon>
        <taxon>Cyprinidae</taxon>
        <taxon>Labeoninae</taxon>
        <taxon>Labeonini</taxon>
        <taxon>Cirrhinus</taxon>
    </lineage>
</organism>
<gene>
    <name evidence="1" type="ORF">QQF64_034706</name>
</gene>
<name>A0ABR3L3E8_9TELE</name>
<evidence type="ECO:0000313" key="1">
    <source>
        <dbReference type="EMBL" id="KAL1246925.1"/>
    </source>
</evidence>
<accession>A0ABR3L3E8</accession>
<keyword evidence="2" id="KW-1185">Reference proteome</keyword>
<evidence type="ECO:0000313" key="2">
    <source>
        <dbReference type="Proteomes" id="UP001558613"/>
    </source>
</evidence>
<dbReference type="EMBL" id="JAYMGO010000055">
    <property type="protein sequence ID" value="KAL1246925.1"/>
    <property type="molecule type" value="Genomic_DNA"/>
</dbReference>
<proteinExistence type="predicted"/>
<reference evidence="1 2" key="1">
    <citation type="submission" date="2023-09" db="EMBL/GenBank/DDBJ databases">
        <authorList>
            <person name="Wang M."/>
        </authorList>
    </citation>
    <scope>NUCLEOTIDE SEQUENCE [LARGE SCALE GENOMIC DNA]</scope>
    <source>
        <strain evidence="1">GT-2023</strain>
        <tissue evidence="1">Liver</tissue>
    </source>
</reference>
<sequence>MRRSDWCAEQQIRTMLASSLRLCNQCRQSLPAVLKELIQPKGFQLAELKKSTALTPLSLNIPNAFCTQTHAYNLQPDGSIDRPIHHPPTDVDAHAYSHMCTHAYSTQLVSESDLTSIADL</sequence>
<dbReference type="Proteomes" id="UP001558613">
    <property type="component" value="Unassembled WGS sequence"/>
</dbReference>
<comment type="caution">
    <text evidence="1">The sequence shown here is derived from an EMBL/GenBank/DDBJ whole genome shotgun (WGS) entry which is preliminary data.</text>
</comment>